<dbReference type="Proteomes" id="UP000235034">
    <property type="component" value="Unassembled WGS sequence"/>
</dbReference>
<protein>
    <submittedName>
        <fullName evidence="1">Uncharacterized protein</fullName>
    </submittedName>
</protein>
<accession>A0A2N5J089</accession>
<reference evidence="1 2" key="1">
    <citation type="submission" date="2017-07" db="EMBL/GenBank/DDBJ databases">
        <title>Bifidobacterium novel species.</title>
        <authorList>
            <person name="Lugli G.A."/>
            <person name="Milani C."/>
            <person name="Duranti S."/>
            <person name="Mangifesta M."/>
        </authorList>
    </citation>
    <scope>NUCLEOTIDE SEQUENCE [LARGE SCALE GENOMIC DNA]</scope>
    <source>
        <strain evidence="1 2">77</strain>
    </source>
</reference>
<gene>
    <name evidence="1" type="ORF">Uis4E_1475</name>
</gene>
<keyword evidence="2" id="KW-1185">Reference proteome</keyword>
<comment type="caution">
    <text evidence="1">The sequence shown here is derived from an EMBL/GenBank/DDBJ whole genome shotgun (WGS) entry which is preliminary data.</text>
</comment>
<dbReference type="AlphaFoldDB" id="A0A2N5J089"/>
<sequence>MQFIAAIVTAFMLCSPMTVPIPEGYPQAQYDSAQSAASARFSCPTWIPKILCPARP</sequence>
<organism evidence="1 2">
    <name type="scientific">Bifidobacterium parmae</name>
    <dbReference type="NCBI Taxonomy" id="361854"/>
    <lineage>
        <taxon>Bacteria</taxon>
        <taxon>Bacillati</taxon>
        <taxon>Actinomycetota</taxon>
        <taxon>Actinomycetes</taxon>
        <taxon>Bifidobacteriales</taxon>
        <taxon>Bifidobacteriaceae</taxon>
        <taxon>Bifidobacterium</taxon>
    </lineage>
</organism>
<name>A0A2N5J089_9BIFI</name>
<evidence type="ECO:0000313" key="2">
    <source>
        <dbReference type="Proteomes" id="UP000235034"/>
    </source>
</evidence>
<proteinExistence type="predicted"/>
<evidence type="ECO:0000313" key="1">
    <source>
        <dbReference type="EMBL" id="PLS27630.1"/>
    </source>
</evidence>
<dbReference type="EMBL" id="NMWT01000022">
    <property type="protein sequence ID" value="PLS27630.1"/>
    <property type="molecule type" value="Genomic_DNA"/>
</dbReference>